<evidence type="ECO:0000256" key="1">
    <source>
        <dbReference type="ARBA" id="ARBA00022723"/>
    </source>
</evidence>
<feature type="region of interest" description="Disordered" evidence="4">
    <location>
        <begin position="1"/>
        <end position="43"/>
    </location>
</feature>
<dbReference type="InterPro" id="IPR053031">
    <property type="entry name" value="Cuticle_assoc_protein"/>
</dbReference>
<dbReference type="Proteomes" id="UP001630127">
    <property type="component" value="Unassembled WGS sequence"/>
</dbReference>
<keyword evidence="1" id="KW-0479">Metal-binding</keyword>
<reference evidence="6 7" key="1">
    <citation type="submission" date="2024-11" db="EMBL/GenBank/DDBJ databases">
        <title>A near-complete genome assembly of Cinchona calisaya.</title>
        <authorList>
            <person name="Lian D.C."/>
            <person name="Zhao X.W."/>
            <person name="Wei L."/>
        </authorList>
    </citation>
    <scope>NUCLEOTIDE SEQUENCE [LARGE SCALE GENOMIC DNA]</scope>
    <source>
        <tissue evidence="6">Nenye</tissue>
    </source>
</reference>
<evidence type="ECO:0000313" key="6">
    <source>
        <dbReference type="EMBL" id="KAL3509692.1"/>
    </source>
</evidence>
<feature type="compositionally biased region" description="Polar residues" evidence="4">
    <location>
        <begin position="1"/>
        <end position="14"/>
    </location>
</feature>
<comment type="caution">
    <text evidence="6">The sequence shown here is derived from an EMBL/GenBank/DDBJ whole genome shotgun (WGS) entry which is preliminary data.</text>
</comment>
<dbReference type="Pfam" id="PF02892">
    <property type="entry name" value="zf-BED"/>
    <property type="match status" value="1"/>
</dbReference>
<feature type="domain" description="BED-type" evidence="5">
    <location>
        <begin position="50"/>
        <end position="79"/>
    </location>
</feature>
<dbReference type="EMBL" id="JBJUIK010000012">
    <property type="protein sequence ID" value="KAL3509692.1"/>
    <property type="molecule type" value="Genomic_DNA"/>
</dbReference>
<proteinExistence type="predicted"/>
<name>A0ABD2YTX7_9GENT</name>
<keyword evidence="3" id="KW-0862">Zinc</keyword>
<dbReference type="AlphaFoldDB" id="A0ABD2YTX7"/>
<evidence type="ECO:0000256" key="2">
    <source>
        <dbReference type="ARBA" id="ARBA00022771"/>
    </source>
</evidence>
<keyword evidence="2" id="KW-0863">Zinc-finger</keyword>
<evidence type="ECO:0000313" key="7">
    <source>
        <dbReference type="Proteomes" id="UP001630127"/>
    </source>
</evidence>
<accession>A0ABD2YTX7</accession>
<protein>
    <recommendedName>
        <fullName evidence="5">BED-type domain-containing protein</fullName>
    </recommendedName>
</protein>
<dbReference type="InterPro" id="IPR003656">
    <property type="entry name" value="Znf_BED"/>
</dbReference>
<organism evidence="6 7">
    <name type="scientific">Cinchona calisaya</name>
    <dbReference type="NCBI Taxonomy" id="153742"/>
    <lineage>
        <taxon>Eukaryota</taxon>
        <taxon>Viridiplantae</taxon>
        <taxon>Streptophyta</taxon>
        <taxon>Embryophyta</taxon>
        <taxon>Tracheophyta</taxon>
        <taxon>Spermatophyta</taxon>
        <taxon>Magnoliopsida</taxon>
        <taxon>eudicotyledons</taxon>
        <taxon>Gunneridae</taxon>
        <taxon>Pentapetalae</taxon>
        <taxon>asterids</taxon>
        <taxon>lamiids</taxon>
        <taxon>Gentianales</taxon>
        <taxon>Rubiaceae</taxon>
        <taxon>Cinchonoideae</taxon>
        <taxon>Cinchoneae</taxon>
        <taxon>Cinchona</taxon>
    </lineage>
</organism>
<keyword evidence="7" id="KW-1185">Reference proteome</keyword>
<dbReference type="GO" id="GO:0008270">
    <property type="term" value="F:zinc ion binding"/>
    <property type="evidence" value="ECO:0007669"/>
    <property type="project" value="UniProtKB-KW"/>
</dbReference>
<dbReference type="PANTHER" id="PTHR34396">
    <property type="entry name" value="OS03G0264950 PROTEIN-RELATED"/>
    <property type="match status" value="1"/>
</dbReference>
<dbReference type="PANTHER" id="PTHR34396:SF25">
    <property type="entry name" value="BOUNDARY ELEMENT ASSOCIATED FACTOR"/>
    <property type="match status" value="1"/>
</dbReference>
<evidence type="ECO:0000256" key="4">
    <source>
        <dbReference type="SAM" id="MobiDB-lite"/>
    </source>
</evidence>
<evidence type="ECO:0000256" key="3">
    <source>
        <dbReference type="ARBA" id="ARBA00022833"/>
    </source>
</evidence>
<sequence length="103" mass="12046">MSTEEAYVKTNQLNDLLPPTQPSSSRARPSEPEAFSNDARKRKDIAPRAKAWQHFRRFTSENGRQRAKCNYCKKHYANDTDRNGFESYESYVCDYSAVCYYCQ</sequence>
<evidence type="ECO:0000259" key="5">
    <source>
        <dbReference type="Pfam" id="PF02892"/>
    </source>
</evidence>
<gene>
    <name evidence="6" type="ORF">ACH5RR_029093</name>
</gene>